<dbReference type="InterPro" id="IPR001647">
    <property type="entry name" value="HTH_TetR"/>
</dbReference>
<keyword evidence="5" id="KW-1185">Reference proteome</keyword>
<dbReference type="SUPFAM" id="SSF48498">
    <property type="entry name" value="Tetracyclin repressor-like, C-terminal domain"/>
    <property type="match status" value="1"/>
</dbReference>
<evidence type="ECO:0000259" key="3">
    <source>
        <dbReference type="PROSITE" id="PS50977"/>
    </source>
</evidence>
<organism evidence="4 5">
    <name type="scientific">Defluviitalea saccharophila</name>
    <dbReference type="NCBI Taxonomy" id="879970"/>
    <lineage>
        <taxon>Bacteria</taxon>
        <taxon>Bacillati</taxon>
        <taxon>Bacillota</taxon>
        <taxon>Clostridia</taxon>
        <taxon>Lachnospirales</taxon>
        <taxon>Defluviitaleaceae</taxon>
        <taxon>Defluviitalea</taxon>
    </lineage>
</organism>
<dbReference type="RefSeq" id="WP_341876392.1">
    <property type="nucleotide sequence ID" value="NZ_CP121687.1"/>
</dbReference>
<feature type="domain" description="HTH tetR-type" evidence="3">
    <location>
        <begin position="6"/>
        <end position="66"/>
    </location>
</feature>
<dbReference type="InterPro" id="IPR036271">
    <property type="entry name" value="Tet_transcr_reg_TetR-rel_C_sf"/>
</dbReference>
<dbReference type="PANTHER" id="PTHR43479:SF11">
    <property type="entry name" value="ACREF_ENVCD OPERON REPRESSOR-RELATED"/>
    <property type="match status" value="1"/>
</dbReference>
<keyword evidence="1 2" id="KW-0238">DNA-binding</keyword>
<dbReference type="PROSITE" id="PS50977">
    <property type="entry name" value="HTH_TETR_2"/>
    <property type="match status" value="1"/>
</dbReference>
<evidence type="ECO:0000256" key="1">
    <source>
        <dbReference type="ARBA" id="ARBA00023125"/>
    </source>
</evidence>
<dbReference type="PANTHER" id="PTHR43479">
    <property type="entry name" value="ACREF/ENVCD OPERON REPRESSOR-RELATED"/>
    <property type="match status" value="1"/>
</dbReference>
<dbReference type="InterPro" id="IPR009057">
    <property type="entry name" value="Homeodomain-like_sf"/>
</dbReference>
<accession>A0ABZ2Y237</accession>
<proteinExistence type="predicted"/>
<dbReference type="SUPFAM" id="SSF46689">
    <property type="entry name" value="Homeodomain-like"/>
    <property type="match status" value="1"/>
</dbReference>
<dbReference type="Pfam" id="PF00440">
    <property type="entry name" value="TetR_N"/>
    <property type="match status" value="1"/>
</dbReference>
<feature type="DNA-binding region" description="H-T-H motif" evidence="2">
    <location>
        <begin position="29"/>
        <end position="48"/>
    </location>
</feature>
<protein>
    <submittedName>
        <fullName evidence="4">TetR/AcrR family transcriptional regulator</fullName>
    </submittedName>
</protein>
<evidence type="ECO:0000313" key="4">
    <source>
        <dbReference type="EMBL" id="WZL69396.1"/>
    </source>
</evidence>
<sequence>MIKGFPTRRDSIILAAIDIISESGVQGLSTKKIAEKQGISESLLYKHFKKLDDVLVEVIRYFSQFDAMIANTIIKKDISCKDKILEYTKSFVELYETYPALAAILLNYEVLMHYDHTRQLITDVITNRIEFITQAIVTGQERGEISTYYTPEELADIIKGIVLTSTFRWKMTDYTYPLKDGILLTIRKVLETSPLSRNE</sequence>
<name>A0ABZ2Y237_9FIRM</name>
<evidence type="ECO:0000313" key="5">
    <source>
        <dbReference type="Proteomes" id="UP001486565"/>
    </source>
</evidence>
<dbReference type="InterPro" id="IPR013570">
    <property type="entry name" value="Tscrpt_reg_YsiA_C"/>
</dbReference>
<dbReference type="Pfam" id="PF08359">
    <property type="entry name" value="TetR_C_4"/>
    <property type="match status" value="1"/>
</dbReference>
<dbReference type="InterPro" id="IPR050624">
    <property type="entry name" value="HTH-type_Tx_Regulator"/>
</dbReference>
<dbReference type="EMBL" id="CP121687">
    <property type="protein sequence ID" value="WZL69396.1"/>
    <property type="molecule type" value="Genomic_DNA"/>
</dbReference>
<gene>
    <name evidence="4" type="ORF">QBE51_11410</name>
</gene>
<evidence type="ECO:0000256" key="2">
    <source>
        <dbReference type="PROSITE-ProRule" id="PRU00335"/>
    </source>
</evidence>
<reference evidence="4 5" key="1">
    <citation type="submission" date="2023-03" db="EMBL/GenBank/DDBJ databases">
        <title>Novel Species.</title>
        <authorList>
            <person name="Ma S."/>
        </authorList>
    </citation>
    <scope>NUCLEOTIDE SEQUENCE [LARGE SCALE GENOMIC DNA]</scope>
    <source>
        <strain evidence="4 5">LIND6LT2</strain>
    </source>
</reference>
<dbReference type="Proteomes" id="UP001486565">
    <property type="component" value="Chromosome"/>
</dbReference>
<dbReference type="PRINTS" id="PR00455">
    <property type="entry name" value="HTHTETR"/>
</dbReference>
<dbReference type="Gene3D" id="1.10.357.10">
    <property type="entry name" value="Tetracycline Repressor, domain 2"/>
    <property type="match status" value="1"/>
</dbReference>